<feature type="non-terminal residue" evidence="1">
    <location>
        <position position="60"/>
    </location>
</feature>
<organism evidence="1 2">
    <name type="scientific">Yersinia pestis PY-08</name>
    <dbReference type="NCBI Taxonomy" id="992134"/>
    <lineage>
        <taxon>Bacteria</taxon>
        <taxon>Pseudomonadati</taxon>
        <taxon>Pseudomonadota</taxon>
        <taxon>Gammaproteobacteria</taxon>
        <taxon>Enterobacterales</taxon>
        <taxon>Yersiniaceae</taxon>
        <taxon>Yersinia</taxon>
    </lineage>
</organism>
<name>A0AB72ZJY0_YERPE</name>
<dbReference type="EMBL" id="AKRT01000245">
    <property type="protein sequence ID" value="EIR20306.1"/>
    <property type="molecule type" value="Genomic_DNA"/>
</dbReference>
<gene>
    <name evidence="1" type="ORF">YPPY08_1837</name>
</gene>
<protein>
    <submittedName>
        <fullName evidence="1">Uncharacterized protein</fullName>
    </submittedName>
</protein>
<sequence>MATTPADAPVVIPIISGLAKALWVVVWKIAPEMARAAPAPRATNALGNRNCSKINSSYWL</sequence>
<proteinExistence type="predicted"/>
<evidence type="ECO:0000313" key="2">
    <source>
        <dbReference type="Proteomes" id="UP000003231"/>
    </source>
</evidence>
<comment type="caution">
    <text evidence="1">The sequence shown here is derived from an EMBL/GenBank/DDBJ whole genome shotgun (WGS) entry which is preliminary data.</text>
</comment>
<accession>A0AB72ZJY0</accession>
<reference evidence="1 2" key="1">
    <citation type="submission" date="2012-05" db="EMBL/GenBank/DDBJ databases">
        <title>Genome sequence of Yersinia Pestis PY-08.</title>
        <authorList>
            <person name="Santana-Cruz I."/>
            <person name="Sengamalay N."/>
            <person name="McCracken C."/>
            <person name="Daugherty S.C."/>
            <person name="Maroo A."/>
            <person name="Vara P.G."/>
            <person name="Tallon L.J."/>
            <person name="Sadzewicz L."/>
            <person name="Vinetz J.M."/>
            <person name="Cespedes Zambrano M.J."/>
            <person name="Fraser-Liggett C.M."/>
            <person name="Tettelin H."/>
        </authorList>
    </citation>
    <scope>NUCLEOTIDE SEQUENCE [LARGE SCALE GENOMIC DNA]</scope>
    <source>
        <strain evidence="1 2">PY-08</strain>
    </source>
</reference>
<dbReference type="AlphaFoldDB" id="A0AB72ZJY0"/>
<evidence type="ECO:0000313" key="1">
    <source>
        <dbReference type="EMBL" id="EIR20306.1"/>
    </source>
</evidence>
<dbReference type="Proteomes" id="UP000003231">
    <property type="component" value="Unassembled WGS sequence"/>
</dbReference>